<gene>
    <name evidence="3" type="ORF">K431DRAFT_347777</name>
</gene>
<feature type="compositionally biased region" description="Acidic residues" evidence="1">
    <location>
        <begin position="270"/>
        <end position="279"/>
    </location>
</feature>
<name>A0A9P4Q5J8_9PEZI</name>
<reference evidence="3" key="1">
    <citation type="journal article" date="2020" name="Stud. Mycol.">
        <title>101 Dothideomycetes genomes: a test case for predicting lifestyles and emergence of pathogens.</title>
        <authorList>
            <person name="Haridas S."/>
            <person name="Albert R."/>
            <person name="Binder M."/>
            <person name="Bloem J."/>
            <person name="Labutti K."/>
            <person name="Salamov A."/>
            <person name="Andreopoulos B."/>
            <person name="Baker S."/>
            <person name="Barry K."/>
            <person name="Bills G."/>
            <person name="Bluhm B."/>
            <person name="Cannon C."/>
            <person name="Castanera R."/>
            <person name="Culley D."/>
            <person name="Daum C."/>
            <person name="Ezra D."/>
            <person name="Gonzalez J."/>
            <person name="Henrissat B."/>
            <person name="Kuo A."/>
            <person name="Liang C."/>
            <person name="Lipzen A."/>
            <person name="Lutzoni F."/>
            <person name="Magnuson J."/>
            <person name="Mondo S."/>
            <person name="Nolan M."/>
            <person name="Ohm R."/>
            <person name="Pangilinan J."/>
            <person name="Park H.-J."/>
            <person name="Ramirez L."/>
            <person name="Alfaro M."/>
            <person name="Sun H."/>
            <person name="Tritt A."/>
            <person name="Yoshinaga Y."/>
            <person name="Zwiers L.-H."/>
            <person name="Turgeon B."/>
            <person name="Goodwin S."/>
            <person name="Spatafora J."/>
            <person name="Crous P."/>
            <person name="Grigoriev I."/>
        </authorList>
    </citation>
    <scope>NUCLEOTIDE SEQUENCE</scope>
    <source>
        <strain evidence="3">CBS 116435</strain>
    </source>
</reference>
<dbReference type="Proteomes" id="UP000799441">
    <property type="component" value="Unassembled WGS sequence"/>
</dbReference>
<proteinExistence type="predicted"/>
<keyword evidence="2" id="KW-0812">Transmembrane</keyword>
<feature type="region of interest" description="Disordered" evidence="1">
    <location>
        <begin position="241"/>
        <end position="282"/>
    </location>
</feature>
<organism evidence="3 4">
    <name type="scientific">Polychaeton citri CBS 116435</name>
    <dbReference type="NCBI Taxonomy" id="1314669"/>
    <lineage>
        <taxon>Eukaryota</taxon>
        <taxon>Fungi</taxon>
        <taxon>Dikarya</taxon>
        <taxon>Ascomycota</taxon>
        <taxon>Pezizomycotina</taxon>
        <taxon>Dothideomycetes</taxon>
        <taxon>Dothideomycetidae</taxon>
        <taxon>Capnodiales</taxon>
        <taxon>Capnodiaceae</taxon>
        <taxon>Polychaeton</taxon>
    </lineage>
</organism>
<sequence length="602" mass="68327">MARLSKTDLVVYDEIKTGEGDDYMSSPREELEDHYGARGNFEEHSAAARCSPSAMDRRISAITDTTISSMPESLYPTDNDLVVPTSKQWTTQSARQTYAKRPELRRAQLSSPIPFERYSPRSPTQRVLRSRTGTPIRSSKVRNSPLQRRAQRLQGDEAREYPLVLLHITLLPINMPWSTKSMQETLPGRILEHLQTLKSKANDTILQRGILIPHPREEYDLLEERLLEALDLRQERLTADGHFRRPRDSDGSEASTISGHSRHDSGLGSSEEDGSEDGGETCTVCRGHAEPSKDAVCAAGQKWSVRVYAANGLMKAAAWSACWPEMERVDVEITPLIPDHLRRELDVKLHEERMRKAQDEDEQDRIRTLVEEQVRLAQEEREQVMRIEQLAQEEAMARRSAGLPLEPPLISRSKHQDDSMDEDEPTYDDLPPIYGRSQVPMAVLLRNYIYVLAQDRRNAIIFFLGVIALYMGFQAFYLPSQRPAPLDLAIDREPQMDSLIEATTLSSETLQTNELNDDVFEVEISSSMPIAVDTSPENMIDSFFTDMVPQVQDVPESEEHDVEDDPTLVGSAEKGLESYICLREPRRKLELLFEQPLCLVNG</sequence>
<dbReference type="AlphaFoldDB" id="A0A9P4Q5J8"/>
<evidence type="ECO:0000256" key="2">
    <source>
        <dbReference type="SAM" id="Phobius"/>
    </source>
</evidence>
<feature type="region of interest" description="Disordered" evidence="1">
    <location>
        <begin position="88"/>
        <end position="144"/>
    </location>
</feature>
<evidence type="ECO:0000313" key="3">
    <source>
        <dbReference type="EMBL" id="KAF2719708.1"/>
    </source>
</evidence>
<dbReference type="OrthoDB" id="5369448at2759"/>
<dbReference type="EMBL" id="MU003808">
    <property type="protein sequence ID" value="KAF2719708.1"/>
    <property type="molecule type" value="Genomic_DNA"/>
</dbReference>
<comment type="caution">
    <text evidence="3">The sequence shown here is derived from an EMBL/GenBank/DDBJ whole genome shotgun (WGS) entry which is preliminary data.</text>
</comment>
<keyword evidence="4" id="KW-1185">Reference proteome</keyword>
<accession>A0A9P4Q5J8</accession>
<feature type="compositionally biased region" description="Polar residues" evidence="1">
    <location>
        <begin position="121"/>
        <end position="144"/>
    </location>
</feature>
<evidence type="ECO:0000256" key="1">
    <source>
        <dbReference type="SAM" id="MobiDB-lite"/>
    </source>
</evidence>
<keyword evidence="2" id="KW-0472">Membrane</keyword>
<feature type="region of interest" description="Disordered" evidence="1">
    <location>
        <begin position="398"/>
        <end position="432"/>
    </location>
</feature>
<feature type="transmembrane region" description="Helical" evidence="2">
    <location>
        <begin position="459"/>
        <end position="478"/>
    </location>
</feature>
<feature type="compositionally biased region" description="Basic and acidic residues" evidence="1">
    <location>
        <begin position="241"/>
        <end position="250"/>
    </location>
</feature>
<keyword evidence="2" id="KW-1133">Transmembrane helix</keyword>
<protein>
    <submittedName>
        <fullName evidence="3">Uncharacterized protein</fullName>
    </submittedName>
</protein>
<evidence type="ECO:0000313" key="4">
    <source>
        <dbReference type="Proteomes" id="UP000799441"/>
    </source>
</evidence>